<dbReference type="GO" id="GO:0042720">
    <property type="term" value="C:mitochondrial inner membrane peptidase complex"/>
    <property type="evidence" value="ECO:0007669"/>
    <property type="project" value="InterPro"/>
</dbReference>
<dbReference type="Proteomes" id="UP000237631">
    <property type="component" value="Unassembled WGS sequence"/>
</dbReference>
<dbReference type="EC" id="3.4.21.-" evidence="12"/>
<evidence type="ECO:0000256" key="9">
    <source>
        <dbReference type="ARBA" id="ARBA00023136"/>
    </source>
</evidence>
<name>A0A2S6C5N8_9PEZI</name>
<evidence type="ECO:0000256" key="13">
    <source>
        <dbReference type="SAM" id="MobiDB-lite"/>
    </source>
</evidence>
<proteinExistence type="inferred from homology"/>
<dbReference type="PRINTS" id="PR00727">
    <property type="entry name" value="LEADERPTASE"/>
</dbReference>
<dbReference type="InterPro" id="IPR036286">
    <property type="entry name" value="LexA/Signal_pep-like_sf"/>
</dbReference>
<evidence type="ECO:0000313" key="16">
    <source>
        <dbReference type="Proteomes" id="UP000237631"/>
    </source>
</evidence>
<evidence type="ECO:0000256" key="6">
    <source>
        <dbReference type="ARBA" id="ARBA00022801"/>
    </source>
</evidence>
<evidence type="ECO:0000256" key="3">
    <source>
        <dbReference type="ARBA" id="ARBA00022670"/>
    </source>
</evidence>
<evidence type="ECO:0000313" key="15">
    <source>
        <dbReference type="EMBL" id="PPJ55048.1"/>
    </source>
</evidence>
<evidence type="ECO:0000256" key="11">
    <source>
        <dbReference type="PIRSR" id="PIRSR600223-1"/>
    </source>
</evidence>
<dbReference type="Gene3D" id="2.10.109.10">
    <property type="entry name" value="Umud Fragment, subunit A"/>
    <property type="match status" value="1"/>
</dbReference>
<gene>
    <name evidence="15" type="ORF">CBER1_01524</name>
</gene>
<dbReference type="STRING" id="357750.A0A2S6C5N8"/>
<comment type="similarity">
    <text evidence="2">Belongs to the peptidase S26 family. IMP2 subfamily.</text>
</comment>
<evidence type="ECO:0000256" key="4">
    <source>
        <dbReference type="ARBA" id="ARBA00022692"/>
    </source>
</evidence>
<dbReference type="CDD" id="cd06530">
    <property type="entry name" value="S26_SPase_I"/>
    <property type="match status" value="1"/>
</dbReference>
<dbReference type="GO" id="GO:0004252">
    <property type="term" value="F:serine-type endopeptidase activity"/>
    <property type="evidence" value="ECO:0007669"/>
    <property type="project" value="InterPro"/>
</dbReference>
<keyword evidence="7" id="KW-1133">Transmembrane helix</keyword>
<dbReference type="AlphaFoldDB" id="A0A2S6C5N8"/>
<evidence type="ECO:0000256" key="12">
    <source>
        <dbReference type="RuleBase" id="RU362041"/>
    </source>
</evidence>
<dbReference type="PANTHER" id="PTHR46041:SF2">
    <property type="entry name" value="MITOCHONDRIAL INNER MEMBRANE PROTEASE SUBUNIT 2"/>
    <property type="match status" value="1"/>
</dbReference>
<dbReference type="GO" id="GO:0006627">
    <property type="term" value="P:protein processing involved in protein targeting to mitochondrion"/>
    <property type="evidence" value="ECO:0007669"/>
    <property type="project" value="InterPro"/>
</dbReference>
<dbReference type="Pfam" id="PF10502">
    <property type="entry name" value="Peptidase_S26"/>
    <property type="match status" value="1"/>
</dbReference>
<keyword evidence="5 12" id="KW-0999">Mitochondrion inner membrane</keyword>
<dbReference type="NCBIfam" id="TIGR02227">
    <property type="entry name" value="sigpep_I_bact"/>
    <property type="match status" value="1"/>
</dbReference>
<organism evidence="15 16">
    <name type="scientific">Cercospora berteroae</name>
    <dbReference type="NCBI Taxonomy" id="357750"/>
    <lineage>
        <taxon>Eukaryota</taxon>
        <taxon>Fungi</taxon>
        <taxon>Dikarya</taxon>
        <taxon>Ascomycota</taxon>
        <taxon>Pezizomycotina</taxon>
        <taxon>Dothideomycetes</taxon>
        <taxon>Dothideomycetidae</taxon>
        <taxon>Mycosphaerellales</taxon>
        <taxon>Mycosphaerellaceae</taxon>
        <taxon>Cercospora</taxon>
    </lineage>
</organism>
<evidence type="ECO:0000256" key="8">
    <source>
        <dbReference type="ARBA" id="ARBA00023128"/>
    </source>
</evidence>
<dbReference type="InterPro" id="IPR019533">
    <property type="entry name" value="Peptidase_S26"/>
</dbReference>
<dbReference type="EMBL" id="PNEN01000549">
    <property type="protein sequence ID" value="PPJ55048.1"/>
    <property type="molecule type" value="Genomic_DNA"/>
</dbReference>
<protein>
    <recommendedName>
        <fullName evidence="12">Mitochondrial inner membrane protease subunit</fullName>
        <ecNumber evidence="12">3.4.21.-</ecNumber>
    </recommendedName>
</protein>
<reference evidence="16" key="1">
    <citation type="journal article" date="2017" name="bioRxiv">
        <title>Conservation of a gene cluster reveals novel cercosporin biosynthetic mechanisms and extends production to the genus Colletotrichum.</title>
        <authorList>
            <person name="de Jonge R."/>
            <person name="Ebert M.K."/>
            <person name="Huitt-Roehl C.R."/>
            <person name="Pal P."/>
            <person name="Suttle J.C."/>
            <person name="Spanner R.E."/>
            <person name="Neubauer J.D."/>
            <person name="Jurick W.M.II."/>
            <person name="Stott K.A."/>
            <person name="Secor G.A."/>
            <person name="Thomma B.P.H.J."/>
            <person name="Van de Peer Y."/>
            <person name="Townsend C.A."/>
            <person name="Bolton M.D."/>
        </authorList>
    </citation>
    <scope>NUCLEOTIDE SEQUENCE [LARGE SCALE GENOMIC DNA]</scope>
    <source>
        <strain evidence="16">CBS538.71</strain>
    </source>
</reference>
<keyword evidence="8 12" id="KW-0496">Mitochondrion</keyword>
<evidence type="ECO:0000256" key="10">
    <source>
        <dbReference type="ARBA" id="ARBA00047037"/>
    </source>
</evidence>
<dbReference type="PROSITE" id="PS00501">
    <property type="entry name" value="SPASE_I_1"/>
    <property type="match status" value="1"/>
</dbReference>
<dbReference type="InterPro" id="IPR000223">
    <property type="entry name" value="Pept_S26A_signal_pept_1"/>
</dbReference>
<feature type="domain" description="Peptidase S26" evidence="14">
    <location>
        <begin position="17"/>
        <end position="173"/>
    </location>
</feature>
<keyword evidence="16" id="KW-1185">Reference proteome</keyword>
<evidence type="ECO:0000256" key="2">
    <source>
        <dbReference type="ARBA" id="ARBA00007066"/>
    </source>
</evidence>
<feature type="active site" evidence="11">
    <location>
        <position position="40"/>
    </location>
</feature>
<dbReference type="InterPro" id="IPR019756">
    <property type="entry name" value="Pept_S26A_signal_pept_1_Ser-AS"/>
</dbReference>
<comment type="subcellular location">
    <subcellularLocation>
        <location evidence="1">Mitochondrion inner membrane</location>
        <topology evidence="1">Single-pass membrane protein</topology>
    </subcellularLocation>
</comment>
<dbReference type="OrthoDB" id="9996127at2759"/>
<evidence type="ECO:0000256" key="7">
    <source>
        <dbReference type="ARBA" id="ARBA00022989"/>
    </source>
</evidence>
<comment type="subunit">
    <text evidence="10">Component of the signal peptidase complex (SPC) composed of a catalytic subunit SEC11 and three accessory subunits SPC1, SPC2 and SPC3. The complex induces a local thinning of the ER membrane which is used to measure the length of the signal peptide (SP) h-region of protein substrates. This ensures the selectivity of the complex towards h-regions shorter than 18-20 amino acids. SPC associates with the translocon complex.</text>
</comment>
<accession>A0A2S6C5N8</accession>
<evidence type="ECO:0000259" key="14">
    <source>
        <dbReference type="Pfam" id="PF10502"/>
    </source>
</evidence>
<dbReference type="SUPFAM" id="SSF51306">
    <property type="entry name" value="LexA/Signal peptidase"/>
    <property type="match status" value="1"/>
</dbReference>
<keyword evidence="3 12" id="KW-0645">Protease</keyword>
<sequence length="215" mass="24680">MASSWRRAIRYILLPAQITVCSIIFVNDNLFEVLAVTGASMQPTLSPRYRLDRSRDFVLWDKYAPTQDLKRGDLVLFHAPHAPEKLSVKRVIALGEDTVLLDPRRRPEDAINGAVNDAAQKWDRIFYTNKGRIPVPEGHVWVEGDNWRRSNDSNAYGPISTGLILGKARFLVWPLQQFGGKPWDHWTTRRTKVVPPQPKKKNDNAEEAESWWQPV</sequence>
<comment type="caution">
    <text evidence="15">The sequence shown here is derived from an EMBL/GenBank/DDBJ whole genome shotgun (WGS) entry which is preliminary data.</text>
</comment>
<evidence type="ECO:0000256" key="1">
    <source>
        <dbReference type="ARBA" id="ARBA00004434"/>
    </source>
</evidence>
<keyword evidence="9" id="KW-0472">Membrane</keyword>
<feature type="region of interest" description="Disordered" evidence="13">
    <location>
        <begin position="192"/>
        <end position="215"/>
    </location>
</feature>
<feature type="active site" evidence="11">
    <location>
        <position position="89"/>
    </location>
</feature>
<keyword evidence="6 12" id="KW-0378">Hydrolase</keyword>
<evidence type="ECO:0000256" key="5">
    <source>
        <dbReference type="ARBA" id="ARBA00022792"/>
    </source>
</evidence>
<dbReference type="InterPro" id="IPR037730">
    <property type="entry name" value="IMP2"/>
</dbReference>
<keyword evidence="4" id="KW-0812">Transmembrane</keyword>
<dbReference type="GO" id="GO:0006465">
    <property type="term" value="P:signal peptide processing"/>
    <property type="evidence" value="ECO:0007669"/>
    <property type="project" value="InterPro"/>
</dbReference>
<dbReference type="PANTHER" id="PTHR46041">
    <property type="entry name" value="MITOCHONDRIAL INNER MEMBRANE PROTEASE SUBUNIT 2"/>
    <property type="match status" value="1"/>
</dbReference>